<evidence type="ECO:0000256" key="4">
    <source>
        <dbReference type="ARBA" id="ARBA00023146"/>
    </source>
</evidence>
<dbReference type="PANTHER" id="PTHR43311:SF2">
    <property type="entry name" value="GLUTAMATE--TRNA LIGASE, MITOCHONDRIAL-RELATED"/>
    <property type="match status" value="1"/>
</dbReference>
<dbReference type="InterPro" id="IPR020058">
    <property type="entry name" value="Glu/Gln-tRNA-synth_Ib_cat-dom"/>
</dbReference>
<dbReference type="InterPro" id="IPR049940">
    <property type="entry name" value="GluQ/Sye"/>
</dbReference>
<evidence type="ECO:0000256" key="3">
    <source>
        <dbReference type="ARBA" id="ARBA00022840"/>
    </source>
</evidence>
<evidence type="ECO:0000256" key="5">
    <source>
        <dbReference type="RuleBase" id="RU363037"/>
    </source>
</evidence>
<dbReference type="PANTHER" id="PTHR43311">
    <property type="entry name" value="GLUTAMATE--TRNA LIGASE"/>
    <property type="match status" value="1"/>
</dbReference>
<accession>A0AAJ6JW45</accession>
<evidence type="ECO:0000259" key="6">
    <source>
        <dbReference type="Pfam" id="PF00749"/>
    </source>
</evidence>
<name>A0AAJ6JW45_CARRU</name>
<reference evidence="7" key="1">
    <citation type="submission" date="2022-02" db="EMBL/GenBank/DDBJ databases">
        <title>Long-read sequencing of the primary endosymbionts of Cacopsylla melanoneura.</title>
        <authorList>
            <person name="Dittmer J."/>
            <person name="Corretto E."/>
            <person name="Stauffer C."/>
            <person name="Schuler H."/>
        </authorList>
    </citation>
    <scope>NUCLEOTIDE SEQUENCE</scope>
    <source>
        <strain evidence="7">Cmel4</strain>
    </source>
</reference>
<dbReference type="RefSeq" id="WP_280956208.1">
    <property type="nucleotide sequence ID" value="NZ_CP092148.1"/>
</dbReference>
<dbReference type="Pfam" id="PF00749">
    <property type="entry name" value="tRNA-synt_1c"/>
    <property type="match status" value="2"/>
</dbReference>
<organism evidence="7 8">
    <name type="scientific">Carsonella ruddii</name>
    <dbReference type="NCBI Taxonomy" id="114186"/>
    <lineage>
        <taxon>Bacteria</taxon>
        <taxon>Pseudomonadati</taxon>
        <taxon>Pseudomonadota</taxon>
        <taxon>Gammaproteobacteria</taxon>
        <taxon>Oceanospirillales</taxon>
        <taxon>Halomonadaceae</taxon>
        <taxon>Zymobacter group</taxon>
        <taxon>Candidatus Carsonella</taxon>
    </lineage>
</organism>
<gene>
    <name evidence="7" type="ORF">MEJ65_00680</name>
</gene>
<dbReference type="InterPro" id="IPR014729">
    <property type="entry name" value="Rossmann-like_a/b/a_fold"/>
</dbReference>
<dbReference type="AlphaFoldDB" id="A0AAJ6JW45"/>
<keyword evidence="2 5" id="KW-0547">Nucleotide-binding</keyword>
<dbReference type="Proteomes" id="UP001237869">
    <property type="component" value="Chromosome"/>
</dbReference>
<keyword evidence="3 5" id="KW-0067">ATP-binding</keyword>
<dbReference type="GO" id="GO:0005524">
    <property type="term" value="F:ATP binding"/>
    <property type="evidence" value="ECO:0007669"/>
    <property type="project" value="UniProtKB-KW"/>
</dbReference>
<keyword evidence="5" id="KW-0648">Protein biosynthesis</keyword>
<dbReference type="GO" id="GO:0004818">
    <property type="term" value="F:glutamate-tRNA ligase activity"/>
    <property type="evidence" value="ECO:0007669"/>
    <property type="project" value="TreeGrafter"/>
</dbReference>
<feature type="domain" description="Glutamyl/glutaminyl-tRNA synthetase class Ib catalytic" evidence="6">
    <location>
        <begin position="142"/>
        <end position="213"/>
    </location>
</feature>
<dbReference type="EMBL" id="CP092148">
    <property type="protein sequence ID" value="WGS67173.1"/>
    <property type="molecule type" value="Genomic_DNA"/>
</dbReference>
<evidence type="ECO:0000256" key="2">
    <source>
        <dbReference type="ARBA" id="ARBA00022741"/>
    </source>
</evidence>
<dbReference type="Gene3D" id="3.40.50.620">
    <property type="entry name" value="HUPs"/>
    <property type="match status" value="2"/>
</dbReference>
<sequence>MYNTRIAITPSGVPHLGNNYIFLINYILKNKILGNIILRFDDTNQKKNKILNKFFIIKNLKKNGIFIKNVIKQTNFVFFYIKKKIINKKICFKKIFINNKIKKKNLSYSITNLINNCKIFFFDNNFKFFKFKINFYIFPFFRKNFIPVYNYSSLIDDFFQNIFIILRGKEWLNQIPFQLILLKKFKLNNQFNHLPNINYLNNKKLSKRNKVKLNFNNIFIFFKKKNNFFKNNKDFKLVLQNKKKNHTKKINNFIMINLLYFIKNLSIENFAMFLKSKILYLKDLEFKINFSNLDFFKKIFENLTDLNINDKISLIIKNIKNYEFI</sequence>
<evidence type="ECO:0000313" key="8">
    <source>
        <dbReference type="Proteomes" id="UP001237869"/>
    </source>
</evidence>
<evidence type="ECO:0000256" key="1">
    <source>
        <dbReference type="ARBA" id="ARBA00022598"/>
    </source>
</evidence>
<dbReference type="GO" id="GO:0006424">
    <property type="term" value="P:glutamyl-tRNA aminoacylation"/>
    <property type="evidence" value="ECO:0007669"/>
    <property type="project" value="TreeGrafter"/>
</dbReference>
<proteinExistence type="inferred from homology"/>
<keyword evidence="4 5" id="KW-0030">Aminoacyl-tRNA synthetase</keyword>
<evidence type="ECO:0000313" key="7">
    <source>
        <dbReference type="EMBL" id="WGS67173.1"/>
    </source>
</evidence>
<dbReference type="SUPFAM" id="SSF52374">
    <property type="entry name" value="Nucleotidylyl transferase"/>
    <property type="match status" value="1"/>
</dbReference>
<protein>
    <submittedName>
        <fullName evidence="7">Glutamate--tRNA ligase family protein</fullName>
    </submittedName>
</protein>
<comment type="similarity">
    <text evidence="5">Belongs to the class-I aminoacyl-tRNA synthetase family.</text>
</comment>
<keyword evidence="1 5" id="KW-0436">Ligase</keyword>
<feature type="domain" description="Glutamyl/glutaminyl-tRNA synthetase class Ib catalytic" evidence="6">
    <location>
        <begin position="3"/>
        <end position="90"/>
    </location>
</feature>
<dbReference type="GO" id="GO:0005829">
    <property type="term" value="C:cytosol"/>
    <property type="evidence" value="ECO:0007669"/>
    <property type="project" value="TreeGrafter"/>
</dbReference>